<keyword evidence="5" id="KW-1185">Reference proteome</keyword>
<protein>
    <recommendedName>
        <fullName evidence="2">DUF2489 domain-containing protein</fullName>
    </recommendedName>
</protein>
<organism evidence="4 5">
    <name type="scientific">Halopseudomonas bauzanensis</name>
    <dbReference type="NCBI Taxonomy" id="653930"/>
    <lineage>
        <taxon>Bacteria</taxon>
        <taxon>Pseudomonadati</taxon>
        <taxon>Pseudomonadota</taxon>
        <taxon>Gammaproteobacteria</taxon>
        <taxon>Pseudomonadales</taxon>
        <taxon>Pseudomonadaceae</taxon>
        <taxon>Halopseudomonas</taxon>
    </lineage>
</organism>
<evidence type="ECO:0000313" key="3">
    <source>
        <dbReference type="EMBL" id="SER49515.1"/>
    </source>
</evidence>
<dbReference type="RefSeq" id="WP_074777843.1">
    <property type="nucleotide sequence ID" value="NZ_FOGN01000001.1"/>
</dbReference>
<sequence>MTINDWLIILGLITIFALALYAVILWRRVWRNQQRLAKQEQERNARLEGDIRILAQSLLSGQLPLIEGAIRIKVLLDNYSGQRRADVDLQVFETIYDATAHIPTHQAWTELPKAQRRLHERQMETLEAQHRSEVVQIARVLSSGVRPATPGAAGKDQTAE</sequence>
<keyword evidence="1" id="KW-0472">Membrane</keyword>
<evidence type="ECO:0000256" key="1">
    <source>
        <dbReference type="SAM" id="Phobius"/>
    </source>
</evidence>
<dbReference type="InterPro" id="IPR019617">
    <property type="entry name" value="DUF2489"/>
</dbReference>
<dbReference type="Proteomes" id="UP000186904">
    <property type="component" value="Unassembled WGS sequence"/>
</dbReference>
<keyword evidence="1" id="KW-1133">Transmembrane helix</keyword>
<evidence type="ECO:0000259" key="2">
    <source>
        <dbReference type="Pfam" id="PF10675"/>
    </source>
</evidence>
<dbReference type="EMBL" id="FOUA01000001">
    <property type="protein sequence ID" value="SFL72219.1"/>
    <property type="molecule type" value="Genomic_DNA"/>
</dbReference>
<reference evidence="5 6" key="1">
    <citation type="submission" date="2016-10" db="EMBL/GenBank/DDBJ databases">
        <authorList>
            <person name="de Groot N.N."/>
        </authorList>
    </citation>
    <scope>NUCLEOTIDE SEQUENCE [LARGE SCALE GENOMIC DNA]</scope>
    <source>
        <strain evidence="4 5">CGMCC 1.9095</strain>
        <strain evidence="3 6">DSM 22558</strain>
    </source>
</reference>
<evidence type="ECO:0000313" key="6">
    <source>
        <dbReference type="Proteomes" id="UP000186904"/>
    </source>
</evidence>
<evidence type="ECO:0000313" key="4">
    <source>
        <dbReference type="EMBL" id="SFL72219.1"/>
    </source>
</evidence>
<feature type="domain" description="DUF2489" evidence="2">
    <location>
        <begin position="15"/>
        <end position="138"/>
    </location>
</feature>
<gene>
    <name evidence="4" type="ORF">SAMN04487855_0899</name>
    <name evidence="3" type="ORF">SAMN05216589_0726</name>
</gene>
<dbReference type="Proteomes" id="UP000186599">
    <property type="component" value="Unassembled WGS sequence"/>
</dbReference>
<accession>A0A1I4K0B6</accession>
<evidence type="ECO:0000313" key="5">
    <source>
        <dbReference type="Proteomes" id="UP000186599"/>
    </source>
</evidence>
<proteinExistence type="predicted"/>
<dbReference type="EMBL" id="FOGN01000001">
    <property type="protein sequence ID" value="SER49515.1"/>
    <property type="molecule type" value="Genomic_DNA"/>
</dbReference>
<feature type="transmembrane region" description="Helical" evidence="1">
    <location>
        <begin position="6"/>
        <end position="26"/>
    </location>
</feature>
<dbReference type="Pfam" id="PF10675">
    <property type="entry name" value="DUF2489"/>
    <property type="match status" value="1"/>
</dbReference>
<dbReference type="AlphaFoldDB" id="A0A1I4K0B6"/>
<name>A0A1I4K0B6_9GAMM</name>
<keyword evidence="1" id="KW-0812">Transmembrane</keyword>
<dbReference type="STRING" id="653930.SAMN05216589_0726"/>
<dbReference type="OrthoDB" id="5740155at2"/>